<accession>A0AAV4WTS3</accession>
<name>A0AAV4WTS3_CAEEX</name>
<organism evidence="2 3">
    <name type="scientific">Caerostris extrusa</name>
    <name type="common">Bark spider</name>
    <name type="synonym">Caerostris bankana</name>
    <dbReference type="NCBI Taxonomy" id="172846"/>
    <lineage>
        <taxon>Eukaryota</taxon>
        <taxon>Metazoa</taxon>
        <taxon>Ecdysozoa</taxon>
        <taxon>Arthropoda</taxon>
        <taxon>Chelicerata</taxon>
        <taxon>Arachnida</taxon>
        <taxon>Araneae</taxon>
        <taxon>Araneomorphae</taxon>
        <taxon>Entelegynae</taxon>
        <taxon>Araneoidea</taxon>
        <taxon>Araneidae</taxon>
        <taxon>Caerostris</taxon>
    </lineage>
</organism>
<comment type="caution">
    <text evidence="2">The sequence shown here is derived from an EMBL/GenBank/DDBJ whole genome shotgun (WGS) entry which is preliminary data.</text>
</comment>
<keyword evidence="3" id="KW-1185">Reference proteome</keyword>
<dbReference type="Proteomes" id="UP001054945">
    <property type="component" value="Unassembled WGS sequence"/>
</dbReference>
<feature type="region of interest" description="Disordered" evidence="1">
    <location>
        <begin position="158"/>
        <end position="200"/>
    </location>
</feature>
<sequence>MATSNIPPFGGDEYSLLLRGSVSEVSTFVTSRLSPNGQSVFLLRILSSRIQTVESIPGGHSVRFGETLFTGPHHRTNFSVSPKPPTPLIFVVPYAHGQLFPHEDVRVVGLGEAPLQLLQLRWREPGPVPLLLDGLVAAAAAPRLAGRRAPGVRGAVQPVQDLQRAPASPPPPLLFSSPDSSLEPTKEKAANGYRRLSRHK</sequence>
<gene>
    <name evidence="2" type="ORF">CEXT_458111</name>
</gene>
<proteinExistence type="predicted"/>
<protein>
    <submittedName>
        <fullName evidence="2">Uncharacterized protein</fullName>
    </submittedName>
</protein>
<dbReference type="EMBL" id="BPLR01016743">
    <property type="protein sequence ID" value="GIY86127.1"/>
    <property type="molecule type" value="Genomic_DNA"/>
</dbReference>
<evidence type="ECO:0000313" key="2">
    <source>
        <dbReference type="EMBL" id="GIY86127.1"/>
    </source>
</evidence>
<dbReference type="AlphaFoldDB" id="A0AAV4WTS3"/>
<evidence type="ECO:0000256" key="1">
    <source>
        <dbReference type="SAM" id="MobiDB-lite"/>
    </source>
</evidence>
<feature type="compositionally biased region" description="Low complexity" evidence="1">
    <location>
        <begin position="174"/>
        <end position="183"/>
    </location>
</feature>
<reference evidence="2 3" key="1">
    <citation type="submission" date="2021-06" db="EMBL/GenBank/DDBJ databases">
        <title>Caerostris extrusa draft genome.</title>
        <authorList>
            <person name="Kono N."/>
            <person name="Arakawa K."/>
        </authorList>
    </citation>
    <scope>NUCLEOTIDE SEQUENCE [LARGE SCALE GENOMIC DNA]</scope>
</reference>
<evidence type="ECO:0000313" key="3">
    <source>
        <dbReference type="Proteomes" id="UP001054945"/>
    </source>
</evidence>